<evidence type="ECO:0008006" key="3">
    <source>
        <dbReference type="Google" id="ProtNLM"/>
    </source>
</evidence>
<reference evidence="1 2" key="1">
    <citation type="submission" date="2019-02" db="EMBL/GenBank/DDBJ databases">
        <title>Genomic Encyclopedia of Type Strains, Phase IV (KMG-IV): sequencing the most valuable type-strain genomes for metagenomic binning, comparative biology and taxonomic classification.</title>
        <authorList>
            <person name="Goeker M."/>
        </authorList>
    </citation>
    <scope>NUCLEOTIDE SEQUENCE [LARGE SCALE GENOMIC DNA]</scope>
    <source>
        <strain evidence="1 2">DSM 101727</strain>
    </source>
</reference>
<proteinExistence type="predicted"/>
<dbReference type="EMBL" id="SGWQ01000006">
    <property type="protein sequence ID" value="RZS36964.1"/>
    <property type="molecule type" value="Genomic_DNA"/>
</dbReference>
<comment type="caution">
    <text evidence="1">The sequence shown here is derived from an EMBL/GenBank/DDBJ whole genome shotgun (WGS) entry which is preliminary data.</text>
</comment>
<sequence length="83" mass="9168">METLSIEGGSWRWQLSVAGAPVATSQHAYGRRTEARLGADRFRTSVATAEVMKDIVVFPSRDLVSPSARLLELLRPEVRAQKS</sequence>
<dbReference type="AlphaFoldDB" id="A0A4Q7KL62"/>
<accession>A0A4Q7KL62</accession>
<dbReference type="Proteomes" id="UP000294257">
    <property type="component" value="Unassembled WGS sequence"/>
</dbReference>
<name>A0A4Q7KL62_9PSEU</name>
<evidence type="ECO:0000313" key="1">
    <source>
        <dbReference type="EMBL" id="RZS36964.1"/>
    </source>
</evidence>
<gene>
    <name evidence="1" type="ORF">EV193_106199</name>
</gene>
<protein>
    <recommendedName>
        <fullName evidence="3">DUF1508 domain-containing protein</fullName>
    </recommendedName>
</protein>
<dbReference type="OrthoDB" id="3481464at2"/>
<evidence type="ECO:0000313" key="2">
    <source>
        <dbReference type="Proteomes" id="UP000294257"/>
    </source>
</evidence>
<organism evidence="1 2">
    <name type="scientific">Herbihabitans rhizosphaerae</name>
    <dbReference type="NCBI Taxonomy" id="1872711"/>
    <lineage>
        <taxon>Bacteria</taxon>
        <taxon>Bacillati</taxon>
        <taxon>Actinomycetota</taxon>
        <taxon>Actinomycetes</taxon>
        <taxon>Pseudonocardiales</taxon>
        <taxon>Pseudonocardiaceae</taxon>
        <taxon>Herbihabitans</taxon>
    </lineage>
</organism>
<keyword evidence="2" id="KW-1185">Reference proteome</keyword>
<dbReference type="RefSeq" id="WP_130345578.1">
    <property type="nucleotide sequence ID" value="NZ_SGWQ01000006.1"/>
</dbReference>